<dbReference type="AlphaFoldDB" id="A0A4C1TQJ9"/>
<reference evidence="1 2" key="1">
    <citation type="journal article" date="2019" name="Commun. Biol.">
        <title>The bagworm genome reveals a unique fibroin gene that provides high tensile strength.</title>
        <authorList>
            <person name="Kono N."/>
            <person name="Nakamura H."/>
            <person name="Ohtoshi R."/>
            <person name="Tomita M."/>
            <person name="Numata K."/>
            <person name="Arakawa K."/>
        </authorList>
    </citation>
    <scope>NUCLEOTIDE SEQUENCE [LARGE SCALE GENOMIC DNA]</scope>
</reference>
<keyword evidence="2" id="KW-1185">Reference proteome</keyword>
<accession>A0A4C1TQJ9</accession>
<organism evidence="1 2">
    <name type="scientific">Eumeta variegata</name>
    <name type="common">Bagworm moth</name>
    <name type="synonym">Eumeta japonica</name>
    <dbReference type="NCBI Taxonomy" id="151549"/>
    <lineage>
        <taxon>Eukaryota</taxon>
        <taxon>Metazoa</taxon>
        <taxon>Ecdysozoa</taxon>
        <taxon>Arthropoda</taxon>
        <taxon>Hexapoda</taxon>
        <taxon>Insecta</taxon>
        <taxon>Pterygota</taxon>
        <taxon>Neoptera</taxon>
        <taxon>Endopterygota</taxon>
        <taxon>Lepidoptera</taxon>
        <taxon>Glossata</taxon>
        <taxon>Ditrysia</taxon>
        <taxon>Tineoidea</taxon>
        <taxon>Psychidae</taxon>
        <taxon>Oiketicinae</taxon>
        <taxon>Eumeta</taxon>
    </lineage>
</organism>
<protein>
    <submittedName>
        <fullName evidence="1">Uncharacterized protein</fullName>
    </submittedName>
</protein>
<name>A0A4C1TQJ9_EUMVA</name>
<sequence length="272" mass="30105">MNFDIRTGHYLRSDISVGIDAVAALTYLTRALQQPQALHVTWTANAGAEGSGRDVANFISASSRLIAAVRWISSRPHGAYAVDHLSHPPHCNAVPTRQLLLKLRPLQQALRPETFYLNTQLVAVCLLNLTQIDCPNCIPFGTLACTVAAPASCVTRHKCSISAITAYFFIYNGTFQKIVVTVILAISGDIKIVIDFQSLIPIAVLLDSTIAIADRRIGIDMPIGLILDPYRGLSIDPTLDLDHSHVQDFECGLDFQFFTFTDRPYRFISWYK</sequence>
<evidence type="ECO:0000313" key="1">
    <source>
        <dbReference type="EMBL" id="GBP16247.1"/>
    </source>
</evidence>
<dbReference type="EMBL" id="BGZK01000078">
    <property type="protein sequence ID" value="GBP16247.1"/>
    <property type="molecule type" value="Genomic_DNA"/>
</dbReference>
<proteinExistence type="predicted"/>
<evidence type="ECO:0000313" key="2">
    <source>
        <dbReference type="Proteomes" id="UP000299102"/>
    </source>
</evidence>
<comment type="caution">
    <text evidence="1">The sequence shown here is derived from an EMBL/GenBank/DDBJ whole genome shotgun (WGS) entry which is preliminary data.</text>
</comment>
<dbReference type="Proteomes" id="UP000299102">
    <property type="component" value="Unassembled WGS sequence"/>
</dbReference>
<gene>
    <name evidence="1" type="ORF">EVAR_93616_1</name>
</gene>